<dbReference type="InterPro" id="IPR036704">
    <property type="entry name" value="RraA/RraA-like_sf"/>
</dbReference>
<dbReference type="GO" id="GO:0047443">
    <property type="term" value="F:4-hydroxy-4-methyl-2-oxoglutarate aldolase activity"/>
    <property type="evidence" value="ECO:0007669"/>
    <property type="project" value="TreeGrafter"/>
</dbReference>
<feature type="binding site" evidence="1">
    <location>
        <begin position="96"/>
        <end position="99"/>
    </location>
    <ligand>
        <name>substrate</name>
    </ligand>
</feature>
<feature type="binding site" evidence="1">
    <location>
        <position position="118"/>
    </location>
    <ligand>
        <name>substrate</name>
    </ligand>
</feature>
<dbReference type="Pfam" id="PF03737">
    <property type="entry name" value="RraA-like"/>
    <property type="match status" value="1"/>
</dbReference>
<sequence length="218" mass="23958">MTSEGTVSALNEFSTCEIGDALVKLKYPYGGFLDGITMYSPDRHDAKLFGQVITVKMVDASCTTSPSLPKHFCDYNEAGKVMFVSQPHGMYSACWGGLMTTRAKYLGAKGVVVDGRFRDIGEHRGMDFPVFARGQSILGSNGFTRAGEVNVPVQFKDELWIQPGDYIMGDADGVVIIPVTHIDAVVEFCTTRKKIDELTFEALWSGEPIGEAIKRLRQ</sequence>
<reference evidence="2 3" key="1">
    <citation type="journal article" date="2016" name="Proc. Natl. Acad. Sci. U.S.A.">
        <title>Comparative genomics of biotechnologically important yeasts.</title>
        <authorList>
            <person name="Riley R."/>
            <person name="Haridas S."/>
            <person name="Wolfe K.H."/>
            <person name="Lopes M.R."/>
            <person name="Hittinger C.T."/>
            <person name="Goeker M."/>
            <person name="Salamov A.A."/>
            <person name="Wisecaver J.H."/>
            <person name="Long T.M."/>
            <person name="Calvey C.H."/>
            <person name="Aerts A.L."/>
            <person name="Barry K.W."/>
            <person name="Choi C."/>
            <person name="Clum A."/>
            <person name="Coughlan A.Y."/>
            <person name="Deshpande S."/>
            <person name="Douglass A.P."/>
            <person name="Hanson S.J."/>
            <person name="Klenk H.-P."/>
            <person name="LaButti K.M."/>
            <person name="Lapidus A."/>
            <person name="Lindquist E.A."/>
            <person name="Lipzen A.M."/>
            <person name="Meier-Kolthoff J.P."/>
            <person name="Ohm R.A."/>
            <person name="Otillar R.P."/>
            <person name="Pangilinan J.L."/>
            <person name="Peng Y."/>
            <person name="Rokas A."/>
            <person name="Rosa C.A."/>
            <person name="Scheuner C."/>
            <person name="Sibirny A.A."/>
            <person name="Slot J.C."/>
            <person name="Stielow J.B."/>
            <person name="Sun H."/>
            <person name="Kurtzman C.P."/>
            <person name="Blackwell M."/>
            <person name="Grigoriev I.V."/>
            <person name="Jeffries T.W."/>
        </authorList>
    </citation>
    <scope>NUCLEOTIDE SEQUENCE [LARGE SCALE GENOMIC DNA]</scope>
    <source>
        <strain evidence="2 3">NRRL Y-11557</strain>
    </source>
</reference>
<evidence type="ECO:0000313" key="2">
    <source>
        <dbReference type="EMBL" id="ODQ71088.1"/>
    </source>
</evidence>
<dbReference type="PANTHER" id="PTHR33254:SF4">
    <property type="entry name" value="4-HYDROXY-4-METHYL-2-OXOGLUTARATE ALDOLASE 3-RELATED"/>
    <property type="match status" value="1"/>
</dbReference>
<gene>
    <name evidence="2" type="ORF">LIPSTDRAFT_146577</name>
</gene>
<dbReference type="Proteomes" id="UP000094385">
    <property type="component" value="Unassembled WGS sequence"/>
</dbReference>
<keyword evidence="1" id="KW-0479">Metal-binding</keyword>
<dbReference type="EMBL" id="KV454298">
    <property type="protein sequence ID" value="ODQ71088.1"/>
    <property type="molecule type" value="Genomic_DNA"/>
</dbReference>
<protein>
    <submittedName>
        <fullName evidence="2">Uncharacterized protein</fullName>
    </submittedName>
</protein>
<keyword evidence="1" id="KW-0460">Magnesium</keyword>
<dbReference type="AlphaFoldDB" id="A0A1E3Q0L0"/>
<proteinExistence type="predicted"/>
<evidence type="ECO:0000313" key="3">
    <source>
        <dbReference type="Proteomes" id="UP000094385"/>
    </source>
</evidence>
<comment type="cofactor">
    <cofactor evidence="1">
        <name>Mg(2+)</name>
        <dbReference type="ChEBI" id="CHEBI:18420"/>
    </cofactor>
</comment>
<name>A0A1E3Q0L0_LIPST</name>
<keyword evidence="3" id="KW-1185">Reference proteome</keyword>
<dbReference type="Gene3D" id="3.50.30.40">
    <property type="entry name" value="Ribonuclease E inhibitor RraA/RraA-like"/>
    <property type="match status" value="1"/>
</dbReference>
<dbReference type="OrthoDB" id="1476984at2759"/>
<dbReference type="GO" id="GO:0008948">
    <property type="term" value="F:oxaloacetate decarboxylase activity"/>
    <property type="evidence" value="ECO:0007669"/>
    <property type="project" value="TreeGrafter"/>
</dbReference>
<organism evidence="2 3">
    <name type="scientific">Lipomyces starkeyi NRRL Y-11557</name>
    <dbReference type="NCBI Taxonomy" id="675824"/>
    <lineage>
        <taxon>Eukaryota</taxon>
        <taxon>Fungi</taxon>
        <taxon>Dikarya</taxon>
        <taxon>Ascomycota</taxon>
        <taxon>Saccharomycotina</taxon>
        <taxon>Lipomycetes</taxon>
        <taxon>Lipomycetales</taxon>
        <taxon>Lipomycetaceae</taxon>
        <taxon>Lipomyces</taxon>
    </lineage>
</organism>
<accession>A0A1E3Q0L0</accession>
<dbReference type="PANTHER" id="PTHR33254">
    <property type="entry name" value="4-HYDROXY-4-METHYL-2-OXOGLUTARATE ALDOLASE 3-RELATED"/>
    <property type="match status" value="1"/>
</dbReference>
<evidence type="ECO:0000256" key="1">
    <source>
        <dbReference type="PIRSR" id="PIRSR605493-1"/>
    </source>
</evidence>
<dbReference type="SUPFAM" id="SSF89562">
    <property type="entry name" value="RraA-like"/>
    <property type="match status" value="1"/>
</dbReference>
<dbReference type="STRING" id="675824.A0A1E3Q0L0"/>
<dbReference type="GO" id="GO:0046872">
    <property type="term" value="F:metal ion binding"/>
    <property type="evidence" value="ECO:0007669"/>
    <property type="project" value="UniProtKB-KW"/>
</dbReference>
<dbReference type="CDD" id="cd16841">
    <property type="entry name" value="RraA_family"/>
    <property type="match status" value="1"/>
</dbReference>
<dbReference type="InterPro" id="IPR005493">
    <property type="entry name" value="RraA/RraA-like"/>
</dbReference>
<feature type="binding site" evidence="1">
    <location>
        <position position="119"/>
    </location>
    <ligand>
        <name>Mg(2+)</name>
        <dbReference type="ChEBI" id="CHEBI:18420"/>
    </ligand>
</feature>